<reference evidence="10 11" key="1">
    <citation type="submission" date="2019-07" db="EMBL/GenBank/DDBJ databases">
        <title>Whole genome shotgun sequence of Agrococcus baldri NBRC 103055.</title>
        <authorList>
            <person name="Hosoyama A."/>
            <person name="Uohara A."/>
            <person name="Ohji S."/>
            <person name="Ichikawa N."/>
        </authorList>
    </citation>
    <scope>NUCLEOTIDE SEQUENCE [LARGE SCALE GENOMIC DNA]</scope>
    <source>
        <strain evidence="10 11">NBRC 103055</strain>
    </source>
</reference>
<protein>
    <recommendedName>
        <fullName evidence="12">RDD family protein</fullName>
    </recommendedName>
</protein>
<evidence type="ECO:0000259" key="8">
    <source>
        <dbReference type="Pfam" id="PF06271"/>
    </source>
</evidence>
<keyword evidence="5 7" id="KW-0472">Membrane</keyword>
<gene>
    <name evidence="10" type="ORF">ABA31_18070</name>
</gene>
<keyword evidence="11" id="KW-1185">Reference proteome</keyword>
<evidence type="ECO:0000313" key="10">
    <source>
        <dbReference type="EMBL" id="GEK80456.1"/>
    </source>
</evidence>
<keyword evidence="2" id="KW-1003">Cell membrane</keyword>
<evidence type="ECO:0000259" key="9">
    <source>
        <dbReference type="Pfam" id="PF10708"/>
    </source>
</evidence>
<dbReference type="PANTHER" id="PTHR36115:SF4">
    <property type="entry name" value="MEMBRANE PROTEIN"/>
    <property type="match status" value="1"/>
</dbReference>
<feature type="region of interest" description="Disordered" evidence="6">
    <location>
        <begin position="1"/>
        <end position="73"/>
    </location>
</feature>
<evidence type="ECO:0000256" key="2">
    <source>
        <dbReference type="ARBA" id="ARBA00022475"/>
    </source>
</evidence>
<feature type="domain" description="RDD" evidence="8">
    <location>
        <begin position="83"/>
        <end position="240"/>
    </location>
</feature>
<dbReference type="InterPro" id="IPR010432">
    <property type="entry name" value="RDD"/>
</dbReference>
<feature type="transmembrane region" description="Helical" evidence="7">
    <location>
        <begin position="134"/>
        <end position="157"/>
    </location>
</feature>
<feature type="domain" description="DUF2510" evidence="9">
    <location>
        <begin position="6"/>
        <end position="40"/>
    </location>
</feature>
<proteinExistence type="predicted"/>
<dbReference type="PANTHER" id="PTHR36115">
    <property type="entry name" value="PROLINE-RICH ANTIGEN HOMOLOG-RELATED"/>
    <property type="match status" value="1"/>
</dbReference>
<evidence type="ECO:0000256" key="4">
    <source>
        <dbReference type="ARBA" id="ARBA00022989"/>
    </source>
</evidence>
<accession>A0AA87RHF2</accession>
<dbReference type="Pfam" id="PF10708">
    <property type="entry name" value="DUF2510"/>
    <property type="match status" value="1"/>
</dbReference>
<dbReference type="AlphaFoldDB" id="A0AA87RHF2"/>
<comment type="caution">
    <text evidence="10">The sequence shown here is derived from an EMBL/GenBank/DDBJ whole genome shotgun (WGS) entry which is preliminary data.</text>
</comment>
<evidence type="ECO:0000256" key="1">
    <source>
        <dbReference type="ARBA" id="ARBA00004651"/>
    </source>
</evidence>
<dbReference type="EMBL" id="BJUU01000010">
    <property type="protein sequence ID" value="GEK80456.1"/>
    <property type="molecule type" value="Genomic_DNA"/>
</dbReference>
<feature type="transmembrane region" description="Helical" evidence="7">
    <location>
        <begin position="93"/>
        <end position="114"/>
    </location>
</feature>
<dbReference type="GO" id="GO:0005886">
    <property type="term" value="C:plasma membrane"/>
    <property type="evidence" value="ECO:0007669"/>
    <property type="project" value="UniProtKB-SubCell"/>
</dbReference>
<evidence type="ECO:0000256" key="6">
    <source>
        <dbReference type="SAM" id="MobiDB-lite"/>
    </source>
</evidence>
<dbReference type="Pfam" id="PF06271">
    <property type="entry name" value="RDD"/>
    <property type="match status" value="1"/>
</dbReference>
<keyword evidence="4 7" id="KW-1133">Transmembrane helix</keyword>
<evidence type="ECO:0000256" key="3">
    <source>
        <dbReference type="ARBA" id="ARBA00022692"/>
    </source>
</evidence>
<dbReference type="Proteomes" id="UP000321749">
    <property type="component" value="Unassembled WGS sequence"/>
</dbReference>
<name>A0AA87RHF2_9MICO</name>
<evidence type="ECO:0000256" key="5">
    <source>
        <dbReference type="ARBA" id="ARBA00023136"/>
    </source>
</evidence>
<dbReference type="InterPro" id="IPR051791">
    <property type="entry name" value="Pra-immunoreactive"/>
</dbReference>
<feature type="transmembrane region" description="Helical" evidence="7">
    <location>
        <begin position="204"/>
        <end position="221"/>
    </location>
</feature>
<evidence type="ECO:0000313" key="11">
    <source>
        <dbReference type="Proteomes" id="UP000321749"/>
    </source>
</evidence>
<feature type="compositionally biased region" description="Low complexity" evidence="6">
    <location>
        <begin position="31"/>
        <end position="41"/>
    </location>
</feature>
<dbReference type="InterPro" id="IPR018929">
    <property type="entry name" value="DUF2510"/>
</dbReference>
<dbReference type="RefSeq" id="WP_146794747.1">
    <property type="nucleotide sequence ID" value="NZ_BJUU01000010.1"/>
</dbReference>
<organism evidence="10 11">
    <name type="scientific">Agrococcus baldri</name>
    <dbReference type="NCBI Taxonomy" id="153730"/>
    <lineage>
        <taxon>Bacteria</taxon>
        <taxon>Bacillati</taxon>
        <taxon>Actinomycetota</taxon>
        <taxon>Actinomycetes</taxon>
        <taxon>Micrococcales</taxon>
        <taxon>Microbacteriaceae</taxon>
        <taxon>Agrococcus</taxon>
    </lineage>
</organism>
<sequence length="248" mass="26788">MTEQPAGWYPDPFAAEPGATRYWDGERWTSQAQAPAPEPAASGWGAGPSNRAEPGYGQAGYDQQPAGYPEELPWASADRSGETAGWGARVGAYLLDMIPVVVLTMVLLWMTGVYDAMNAAIASNDTAAVDAASAMMLVTHPAGFTITIANLAFVALYNIGFHTSRGQTPGKMLVGIRVRRLDEDRNPDLKAAGLRWLVQFGPNMLSGVALLGMLAGMFSIADHLWPLWDQRRQAFHDKAGRTLVVRAR</sequence>
<evidence type="ECO:0000256" key="7">
    <source>
        <dbReference type="SAM" id="Phobius"/>
    </source>
</evidence>
<keyword evidence="3 7" id="KW-0812">Transmembrane</keyword>
<evidence type="ECO:0008006" key="12">
    <source>
        <dbReference type="Google" id="ProtNLM"/>
    </source>
</evidence>
<comment type="subcellular location">
    <subcellularLocation>
        <location evidence="1">Cell membrane</location>
        <topology evidence="1">Multi-pass membrane protein</topology>
    </subcellularLocation>
</comment>